<accession>A8FCL5</accession>
<name>A8FCL5_BACP2</name>
<evidence type="ECO:0000313" key="2">
    <source>
        <dbReference type="EMBL" id="ABV61982.1"/>
    </source>
</evidence>
<reference evidence="2 3" key="2">
    <citation type="journal article" date="2013" name="Extremophiles">
        <title>An ICEBs1-like element may be associated with the extreme radiation and desiccation resistance of Bacillus pumilus SAFR-032 spores.</title>
        <authorList>
            <person name="Tirumalai M.R."/>
            <person name="Fox G.E."/>
        </authorList>
    </citation>
    <scope>NUCLEOTIDE SEQUENCE [LARGE SCALE GENOMIC DNA]</scope>
    <source>
        <strain evidence="2 3">SAFR-032</strain>
    </source>
</reference>
<reference evidence="2 3" key="3">
    <citation type="journal article" date="2013" name="PLoS ONE">
        <title>Candidate genes that may be responsible for the unusual resistances exhibited by Bacillus pumilus SAFR-032 spores.</title>
        <authorList>
            <person name="Tirumalai M.R."/>
            <person name="Rastogi R."/>
            <person name="Zamani N."/>
            <person name="O'Bryant Williams E."/>
            <person name="Allen S."/>
            <person name="Diouf F."/>
            <person name="Kwende S."/>
            <person name="Weinstock G.M."/>
            <person name="Venkateswaran K.J."/>
            <person name="Fox G.E."/>
        </authorList>
    </citation>
    <scope>NUCLEOTIDE SEQUENCE [LARGE SCALE GENOMIC DNA]</scope>
    <source>
        <strain evidence="2 3">SAFR-032</strain>
    </source>
</reference>
<gene>
    <name evidence="2" type="ordered locus">BPUM_1299</name>
</gene>
<keyword evidence="1" id="KW-0472">Membrane</keyword>
<evidence type="ECO:0000313" key="3">
    <source>
        <dbReference type="Proteomes" id="UP000001355"/>
    </source>
</evidence>
<organism evidence="2 3">
    <name type="scientific">Bacillus pumilus (strain SAFR-032)</name>
    <dbReference type="NCBI Taxonomy" id="315750"/>
    <lineage>
        <taxon>Bacteria</taxon>
        <taxon>Bacillati</taxon>
        <taxon>Bacillota</taxon>
        <taxon>Bacilli</taxon>
        <taxon>Bacillales</taxon>
        <taxon>Bacillaceae</taxon>
        <taxon>Bacillus</taxon>
    </lineage>
</organism>
<dbReference type="KEGG" id="bpu:BPUM_1299"/>
<keyword evidence="1" id="KW-1133">Transmembrane helix</keyword>
<dbReference type="HOGENOM" id="CLU_2969866_0_0_9"/>
<protein>
    <submittedName>
        <fullName evidence="2">Uncharacterized protein</fullName>
    </submittedName>
</protein>
<proteinExistence type="predicted"/>
<feature type="transmembrane region" description="Helical" evidence="1">
    <location>
        <begin position="30"/>
        <end position="49"/>
    </location>
</feature>
<keyword evidence="1" id="KW-0812">Transmembrane</keyword>
<dbReference type="AlphaFoldDB" id="A8FCL5"/>
<dbReference type="Proteomes" id="UP000001355">
    <property type="component" value="Chromosome"/>
</dbReference>
<keyword evidence="3" id="KW-1185">Reference proteome</keyword>
<reference evidence="2 3" key="1">
    <citation type="journal article" date="2007" name="PLoS ONE">
        <title>Paradoxical DNA repair and peroxide resistance gene conservation in Bacillus pumilus SAFR-032.</title>
        <authorList>
            <person name="Gioia J."/>
            <person name="Yerrapragada S."/>
            <person name="Qin X."/>
            <person name="Jiang H."/>
            <person name="Igboeli O.C."/>
            <person name="Muzny D."/>
            <person name="Dugan-Rocha S."/>
            <person name="Ding Y."/>
            <person name="Hawes A."/>
            <person name="Liu W."/>
            <person name="Perez L."/>
            <person name="Kovar C."/>
            <person name="Dinh H."/>
            <person name="Lee S."/>
            <person name="Nazareth L."/>
            <person name="Blyth P."/>
            <person name="Holder M."/>
            <person name="Buhay C."/>
            <person name="Tirumalai M.R."/>
            <person name="Liu Y."/>
            <person name="Dasgupta I."/>
            <person name="Bokhetache L."/>
            <person name="Fujita M."/>
            <person name="Karouia F."/>
            <person name="Eswara Moorthy P."/>
            <person name="Siefert J."/>
            <person name="Uzman A."/>
            <person name="Buzumbo P."/>
            <person name="Verma A."/>
            <person name="Zwiya H."/>
            <person name="McWilliams B.D."/>
            <person name="Olowu A."/>
            <person name="Clinkenbeard K.D."/>
            <person name="Newcombe D."/>
            <person name="Golebiewski L."/>
            <person name="Petrosino J.F."/>
            <person name="Nicholson W.L."/>
            <person name="Fox G.E."/>
            <person name="Venkateswaran K."/>
            <person name="Highlander S.K."/>
            <person name="Weinstock G.M."/>
        </authorList>
    </citation>
    <scope>NUCLEOTIDE SEQUENCE [LARGE SCALE GENOMIC DNA]</scope>
    <source>
        <strain evidence="2 3">SAFR-032</strain>
    </source>
</reference>
<sequence length="58" mass="6706">MKDMLTPLLVALVVGSILYVIDDRPVHPLLLFLLLFISIYAVERIIHFASNHFDKQKK</sequence>
<evidence type="ECO:0000256" key="1">
    <source>
        <dbReference type="SAM" id="Phobius"/>
    </source>
</evidence>
<dbReference type="EMBL" id="CP000813">
    <property type="protein sequence ID" value="ABV61982.1"/>
    <property type="molecule type" value="Genomic_DNA"/>
</dbReference>